<accession>A0AAV3Z753</accession>
<sequence>MQRKPQIHICKNPRTPVNPKKPKIWGENPSFGSPDKMNGVCGLKGCVSQIGPKYTGRSSADVQLHSCQYVCGRICGPVGDWTCSYECELMAVTECLRVVIEKQGKGAALPGVVIFTHCRALVQALGGSVSEGVGEAVLLGDYLLKTEGVRTVVQ</sequence>
<organism evidence="1 2">
    <name type="scientific">Plakobranchus ocellatus</name>
    <dbReference type="NCBI Taxonomy" id="259542"/>
    <lineage>
        <taxon>Eukaryota</taxon>
        <taxon>Metazoa</taxon>
        <taxon>Spiralia</taxon>
        <taxon>Lophotrochozoa</taxon>
        <taxon>Mollusca</taxon>
        <taxon>Gastropoda</taxon>
        <taxon>Heterobranchia</taxon>
        <taxon>Euthyneura</taxon>
        <taxon>Panpulmonata</taxon>
        <taxon>Sacoglossa</taxon>
        <taxon>Placobranchoidea</taxon>
        <taxon>Plakobranchidae</taxon>
        <taxon>Plakobranchus</taxon>
    </lineage>
</organism>
<keyword evidence="2" id="KW-1185">Reference proteome</keyword>
<comment type="caution">
    <text evidence="1">The sequence shown here is derived from an EMBL/GenBank/DDBJ whole genome shotgun (WGS) entry which is preliminary data.</text>
</comment>
<proteinExistence type="predicted"/>
<name>A0AAV3Z753_9GAST</name>
<dbReference type="AlphaFoldDB" id="A0AAV3Z753"/>
<reference evidence="1 2" key="1">
    <citation type="journal article" date="2021" name="Elife">
        <title>Chloroplast acquisition without the gene transfer in kleptoplastic sea slugs, Plakobranchus ocellatus.</title>
        <authorList>
            <person name="Maeda T."/>
            <person name="Takahashi S."/>
            <person name="Yoshida T."/>
            <person name="Shimamura S."/>
            <person name="Takaki Y."/>
            <person name="Nagai Y."/>
            <person name="Toyoda A."/>
            <person name="Suzuki Y."/>
            <person name="Arimoto A."/>
            <person name="Ishii H."/>
            <person name="Satoh N."/>
            <person name="Nishiyama T."/>
            <person name="Hasebe M."/>
            <person name="Maruyama T."/>
            <person name="Minagawa J."/>
            <person name="Obokata J."/>
            <person name="Shigenobu S."/>
        </authorList>
    </citation>
    <scope>NUCLEOTIDE SEQUENCE [LARGE SCALE GENOMIC DNA]</scope>
</reference>
<dbReference type="EMBL" id="BLXT01001968">
    <property type="protein sequence ID" value="GFN89828.1"/>
    <property type="molecule type" value="Genomic_DNA"/>
</dbReference>
<dbReference type="Proteomes" id="UP000735302">
    <property type="component" value="Unassembled WGS sequence"/>
</dbReference>
<evidence type="ECO:0000313" key="1">
    <source>
        <dbReference type="EMBL" id="GFN89828.1"/>
    </source>
</evidence>
<protein>
    <recommendedName>
        <fullName evidence="3">Macro domain-containing protein</fullName>
    </recommendedName>
</protein>
<gene>
    <name evidence="1" type="ORF">PoB_001633400</name>
</gene>
<evidence type="ECO:0000313" key="2">
    <source>
        <dbReference type="Proteomes" id="UP000735302"/>
    </source>
</evidence>
<evidence type="ECO:0008006" key="3">
    <source>
        <dbReference type="Google" id="ProtNLM"/>
    </source>
</evidence>